<dbReference type="EMBL" id="CP001359">
    <property type="protein sequence ID" value="ACL66447.1"/>
    <property type="molecule type" value="Genomic_DNA"/>
</dbReference>
<dbReference type="RefSeq" id="WP_012634171.1">
    <property type="nucleotide sequence ID" value="NC_011891.1"/>
</dbReference>
<dbReference type="KEGG" id="acp:A2cp1_3112"/>
<dbReference type="Proteomes" id="UP000007089">
    <property type="component" value="Chromosome"/>
</dbReference>
<evidence type="ECO:0000313" key="1">
    <source>
        <dbReference type="EMBL" id="ACL66447.1"/>
    </source>
</evidence>
<protein>
    <submittedName>
        <fullName evidence="1">Uncharacterized protein</fullName>
    </submittedName>
</protein>
<evidence type="ECO:0000313" key="2">
    <source>
        <dbReference type="Proteomes" id="UP000007089"/>
    </source>
</evidence>
<gene>
    <name evidence="1" type="ordered locus">A2cp1_3112</name>
</gene>
<reference evidence="1" key="1">
    <citation type="submission" date="2009-01" db="EMBL/GenBank/DDBJ databases">
        <title>Complete sequence of Anaeromyxobacter dehalogenans 2CP-1.</title>
        <authorList>
            <consortium name="US DOE Joint Genome Institute"/>
            <person name="Lucas S."/>
            <person name="Copeland A."/>
            <person name="Lapidus A."/>
            <person name="Glavina del Rio T."/>
            <person name="Dalin E."/>
            <person name="Tice H."/>
            <person name="Bruce D."/>
            <person name="Goodwin L."/>
            <person name="Pitluck S."/>
            <person name="Saunders E."/>
            <person name="Brettin T."/>
            <person name="Detter J.C."/>
            <person name="Han C."/>
            <person name="Larimer F."/>
            <person name="Land M."/>
            <person name="Hauser L."/>
            <person name="Kyrpides N."/>
            <person name="Ovchinnikova G."/>
            <person name="Beliaev A.S."/>
            <person name="Richardson P."/>
        </authorList>
    </citation>
    <scope>NUCLEOTIDE SEQUENCE</scope>
    <source>
        <strain evidence="1">2CP-1</strain>
    </source>
</reference>
<keyword evidence="2" id="KW-1185">Reference proteome</keyword>
<organism evidence="1 2">
    <name type="scientific">Anaeromyxobacter dehalogenans (strain ATCC BAA-258 / DSM 21875 / 2CP-1)</name>
    <dbReference type="NCBI Taxonomy" id="455488"/>
    <lineage>
        <taxon>Bacteria</taxon>
        <taxon>Pseudomonadati</taxon>
        <taxon>Myxococcota</taxon>
        <taxon>Myxococcia</taxon>
        <taxon>Myxococcales</taxon>
        <taxon>Cystobacterineae</taxon>
        <taxon>Anaeromyxobacteraceae</taxon>
        <taxon>Anaeromyxobacter</taxon>
    </lineage>
</organism>
<sequence length="42" mass="4581">MTRTVLRAALVALAALIALWAFVSYLQPAFSGERMAALLRCN</sequence>
<name>B8JG44_ANAD2</name>
<dbReference type="HOGENOM" id="CLU_3246373_0_0_7"/>
<dbReference type="AlphaFoldDB" id="B8JG44"/>
<proteinExistence type="predicted"/>
<accession>B8JG44</accession>